<organism evidence="1">
    <name type="scientific">Cellulosimicrobium sp. ES-005</name>
    <dbReference type="NCBI Taxonomy" id="3163031"/>
    <lineage>
        <taxon>Bacteria</taxon>
        <taxon>Bacillati</taxon>
        <taxon>Actinomycetota</taxon>
        <taxon>Actinomycetes</taxon>
        <taxon>Micrococcales</taxon>
        <taxon>Promicromonosporaceae</taxon>
        <taxon>Cellulosimicrobium</taxon>
    </lineage>
</organism>
<evidence type="ECO:0000313" key="1">
    <source>
        <dbReference type="EMBL" id="XCH30211.1"/>
    </source>
</evidence>
<dbReference type="EMBL" id="CP159290">
    <property type="protein sequence ID" value="XCH30211.1"/>
    <property type="molecule type" value="Genomic_DNA"/>
</dbReference>
<reference evidence="1" key="1">
    <citation type="submission" date="2024-06" db="EMBL/GenBank/DDBJ databases">
        <title>Complete genome sequence of the cellulolytic actinobacterium, Cellulosimicrobium ES-005.</title>
        <authorList>
            <person name="Matthews C.T."/>
            <person name="Underwood K.D."/>
            <person name="Ghanchi K.M."/>
            <person name="Fields S.D."/>
            <person name="Gardner S.G."/>
        </authorList>
    </citation>
    <scope>NUCLEOTIDE SEQUENCE</scope>
    <source>
        <strain evidence="1">ES-005</strain>
    </source>
</reference>
<name>A0AAU8G1G0_9MICO</name>
<sequence>MASVFGWLDADATQRQQMLEVVDLFREEGTVDDLGIGSIRDALSDKLFPGTSVLHTRLRYVLFIPWLLQRAAARRTPQEMSAELHNLELRLIGSLLAGGETQGVIGRRARSALKQLPSASYWAALGAWGIRDAETADAYFRREYDFRALSRRSAVPDDPEARDVPQSRGIDAHLPPCPGDLLQAIDFYLTAEEEQYLSDRIAAGTQGSFFAWLVRNPPADSPSADVGSPAFAWEVHNLVEAPLELRRDVDHARRFSVTVHGASLLYNLLLAERRRDDELVAGYTEALADWQDALEPARTAREWDRADWWISLHREAPQLRGATRDFVNGWLDLVSEDEDVASSTAARALVADREKRIKGGRARLLNQSALDRWSGASGTGRQTFRWPVARSHLVDLYTARENRAVAS</sequence>
<accession>A0AAU8G1G0</accession>
<proteinExistence type="predicted"/>
<dbReference type="AlphaFoldDB" id="A0AAU8G1G0"/>
<dbReference type="Pfam" id="PF19888">
    <property type="entry name" value="DUF6361"/>
    <property type="match status" value="1"/>
</dbReference>
<dbReference type="RefSeq" id="WP_353708204.1">
    <property type="nucleotide sequence ID" value="NZ_CP159290.1"/>
</dbReference>
<gene>
    <name evidence="1" type="ORF">ABRQ22_00495</name>
</gene>
<dbReference type="InterPro" id="IPR045941">
    <property type="entry name" value="DUF6361"/>
</dbReference>
<protein>
    <submittedName>
        <fullName evidence="1">DUF6361 family protein</fullName>
    </submittedName>
</protein>